<feature type="transmembrane region" description="Helical" evidence="5">
    <location>
        <begin position="12"/>
        <end position="36"/>
    </location>
</feature>
<dbReference type="EMBL" id="CP036275">
    <property type="protein sequence ID" value="QDU37312.1"/>
    <property type="molecule type" value="Genomic_DNA"/>
</dbReference>
<proteinExistence type="predicted"/>
<dbReference type="Pfam" id="PF02518">
    <property type="entry name" value="HATPase_c"/>
    <property type="match status" value="1"/>
</dbReference>
<keyword evidence="5" id="KW-0812">Transmembrane</keyword>
<dbReference type="RefSeq" id="WP_145368092.1">
    <property type="nucleotide sequence ID" value="NZ_CP036275.1"/>
</dbReference>
<dbReference type="Proteomes" id="UP000320496">
    <property type="component" value="Chromosome"/>
</dbReference>
<evidence type="ECO:0000313" key="8">
    <source>
        <dbReference type="Proteomes" id="UP000320496"/>
    </source>
</evidence>
<dbReference type="SUPFAM" id="SSF47384">
    <property type="entry name" value="Homodimeric domain of signal transducing histidine kinase"/>
    <property type="match status" value="1"/>
</dbReference>
<sequence>MAVYFRKRSTLHLPVTLSVSLMVLNVTLMVCWIILLAQRARWTALTVGVVAFTLILLGLSLWLALTIKEVRLNQRQANFVDSVTHELKSPIAALQLYLETLRMRSLDEEKRQEFHAIMAVELSRLDQLISHLLEVGRLDAIGMQEESEDVRVDLLVRQAVANACVHHKLKAEEVITLDLQPMVMHTRRLVLEMIFSNLVDNAIKYADDDPQVRIELTPYGSSKSRMRIWNNGVGVPFADRKKIFQIFYRGGNELTRRRTGTGLGLYIVYTLVRKLKGRVSVVDRPDGASGCVFDVELPGCLPAAPDSEAASDSDRASREKEELRA</sequence>
<dbReference type="SUPFAM" id="SSF55874">
    <property type="entry name" value="ATPase domain of HSP90 chaperone/DNA topoisomerase II/histidine kinase"/>
    <property type="match status" value="1"/>
</dbReference>
<evidence type="ECO:0000256" key="1">
    <source>
        <dbReference type="ARBA" id="ARBA00000085"/>
    </source>
</evidence>
<comment type="catalytic activity">
    <reaction evidence="1">
        <text>ATP + protein L-histidine = ADP + protein N-phospho-L-histidine.</text>
        <dbReference type="EC" id="2.7.13.3"/>
    </reaction>
</comment>
<dbReference type="PANTHER" id="PTHR43547">
    <property type="entry name" value="TWO-COMPONENT HISTIDINE KINASE"/>
    <property type="match status" value="1"/>
</dbReference>
<keyword evidence="3" id="KW-0597">Phosphoprotein</keyword>
<dbReference type="OrthoDB" id="9804645at2"/>
<reference evidence="7 8" key="1">
    <citation type="submission" date="2019-02" db="EMBL/GenBank/DDBJ databases">
        <title>Deep-cultivation of Planctomycetes and their phenomic and genomic characterization uncovers novel biology.</title>
        <authorList>
            <person name="Wiegand S."/>
            <person name="Jogler M."/>
            <person name="Boedeker C."/>
            <person name="Pinto D."/>
            <person name="Vollmers J."/>
            <person name="Rivas-Marin E."/>
            <person name="Kohn T."/>
            <person name="Peeters S.H."/>
            <person name="Heuer A."/>
            <person name="Rast P."/>
            <person name="Oberbeckmann S."/>
            <person name="Bunk B."/>
            <person name="Jeske O."/>
            <person name="Meyerdierks A."/>
            <person name="Storesund J.E."/>
            <person name="Kallscheuer N."/>
            <person name="Luecker S."/>
            <person name="Lage O.M."/>
            <person name="Pohl T."/>
            <person name="Merkel B.J."/>
            <person name="Hornburger P."/>
            <person name="Mueller R.-W."/>
            <person name="Bruemmer F."/>
            <person name="Labrenz M."/>
            <person name="Spormann A.M."/>
            <person name="Op den Camp H."/>
            <person name="Overmann J."/>
            <person name="Amann R."/>
            <person name="Jetten M.S.M."/>
            <person name="Mascher T."/>
            <person name="Medema M.H."/>
            <person name="Devos D.P."/>
            <person name="Kaster A.-K."/>
            <person name="Ovreas L."/>
            <person name="Rohde M."/>
            <person name="Galperin M.Y."/>
            <person name="Jogler C."/>
        </authorList>
    </citation>
    <scope>NUCLEOTIDE SEQUENCE [LARGE SCALE GENOMIC DNA]</scope>
    <source>
        <strain evidence="7 8">Mal4</strain>
    </source>
</reference>
<dbReference type="GO" id="GO:0000155">
    <property type="term" value="F:phosphorelay sensor kinase activity"/>
    <property type="evidence" value="ECO:0007669"/>
    <property type="project" value="InterPro"/>
</dbReference>
<evidence type="ECO:0000256" key="2">
    <source>
        <dbReference type="ARBA" id="ARBA00012438"/>
    </source>
</evidence>
<evidence type="ECO:0000256" key="4">
    <source>
        <dbReference type="SAM" id="MobiDB-lite"/>
    </source>
</evidence>
<dbReference type="CDD" id="cd00082">
    <property type="entry name" value="HisKA"/>
    <property type="match status" value="1"/>
</dbReference>
<dbReference type="KEGG" id="mri:Mal4_16220"/>
<dbReference type="SMART" id="SM00387">
    <property type="entry name" value="HATPase_c"/>
    <property type="match status" value="1"/>
</dbReference>
<evidence type="ECO:0000259" key="6">
    <source>
        <dbReference type="PROSITE" id="PS50109"/>
    </source>
</evidence>
<dbReference type="AlphaFoldDB" id="A0A517Z4A1"/>
<feature type="transmembrane region" description="Helical" evidence="5">
    <location>
        <begin position="42"/>
        <end position="65"/>
    </location>
</feature>
<dbReference type="EC" id="2.7.13.3" evidence="2"/>
<evidence type="ECO:0000313" key="7">
    <source>
        <dbReference type="EMBL" id="QDU37312.1"/>
    </source>
</evidence>
<dbReference type="InterPro" id="IPR036890">
    <property type="entry name" value="HATPase_C_sf"/>
</dbReference>
<dbReference type="Gene3D" id="1.10.287.130">
    <property type="match status" value="1"/>
</dbReference>
<accession>A0A517Z4A1</accession>
<dbReference type="CDD" id="cd00075">
    <property type="entry name" value="HATPase"/>
    <property type="match status" value="1"/>
</dbReference>
<dbReference type="PANTHER" id="PTHR43547:SF2">
    <property type="entry name" value="HYBRID SIGNAL TRANSDUCTION HISTIDINE KINASE C"/>
    <property type="match status" value="1"/>
</dbReference>
<feature type="compositionally biased region" description="Basic and acidic residues" evidence="4">
    <location>
        <begin position="312"/>
        <end position="325"/>
    </location>
</feature>
<dbReference type="PRINTS" id="PR00344">
    <property type="entry name" value="BCTRLSENSOR"/>
</dbReference>
<dbReference type="InterPro" id="IPR036097">
    <property type="entry name" value="HisK_dim/P_sf"/>
</dbReference>
<keyword evidence="8" id="KW-1185">Reference proteome</keyword>
<dbReference type="InterPro" id="IPR003661">
    <property type="entry name" value="HisK_dim/P_dom"/>
</dbReference>
<organism evidence="7 8">
    <name type="scientific">Maioricimonas rarisocia</name>
    <dbReference type="NCBI Taxonomy" id="2528026"/>
    <lineage>
        <taxon>Bacteria</taxon>
        <taxon>Pseudomonadati</taxon>
        <taxon>Planctomycetota</taxon>
        <taxon>Planctomycetia</taxon>
        <taxon>Planctomycetales</taxon>
        <taxon>Planctomycetaceae</taxon>
        <taxon>Maioricimonas</taxon>
    </lineage>
</organism>
<evidence type="ECO:0000256" key="5">
    <source>
        <dbReference type="SAM" id="Phobius"/>
    </source>
</evidence>
<dbReference type="PROSITE" id="PS50109">
    <property type="entry name" value="HIS_KIN"/>
    <property type="match status" value="1"/>
</dbReference>
<dbReference type="SMART" id="SM00388">
    <property type="entry name" value="HisKA"/>
    <property type="match status" value="1"/>
</dbReference>
<evidence type="ECO:0000256" key="3">
    <source>
        <dbReference type="ARBA" id="ARBA00022553"/>
    </source>
</evidence>
<dbReference type="Pfam" id="PF00512">
    <property type="entry name" value="HisKA"/>
    <property type="match status" value="1"/>
</dbReference>
<keyword evidence="5" id="KW-0472">Membrane</keyword>
<keyword evidence="5" id="KW-1133">Transmembrane helix</keyword>
<dbReference type="InterPro" id="IPR003594">
    <property type="entry name" value="HATPase_dom"/>
</dbReference>
<feature type="region of interest" description="Disordered" evidence="4">
    <location>
        <begin position="302"/>
        <end position="325"/>
    </location>
</feature>
<keyword evidence="7" id="KW-0808">Transferase</keyword>
<gene>
    <name evidence="7" type="primary">senX3</name>
    <name evidence="7" type="ORF">Mal4_16220</name>
</gene>
<name>A0A517Z4A1_9PLAN</name>
<dbReference type="Gene3D" id="3.30.565.10">
    <property type="entry name" value="Histidine kinase-like ATPase, C-terminal domain"/>
    <property type="match status" value="1"/>
</dbReference>
<dbReference type="InterPro" id="IPR005467">
    <property type="entry name" value="His_kinase_dom"/>
</dbReference>
<keyword evidence="7" id="KW-0418">Kinase</keyword>
<protein>
    <recommendedName>
        <fullName evidence="2">histidine kinase</fullName>
        <ecNumber evidence="2">2.7.13.3</ecNumber>
    </recommendedName>
</protein>
<feature type="domain" description="Histidine kinase" evidence="6">
    <location>
        <begin position="82"/>
        <end position="301"/>
    </location>
</feature>
<dbReference type="InterPro" id="IPR004358">
    <property type="entry name" value="Sig_transdc_His_kin-like_C"/>
</dbReference>